<feature type="non-terminal residue" evidence="9">
    <location>
        <position position="1"/>
    </location>
</feature>
<evidence type="ECO:0000256" key="3">
    <source>
        <dbReference type="ARBA" id="ARBA00022692"/>
    </source>
</evidence>
<accession>X1TAW3</accession>
<evidence type="ECO:0000259" key="8">
    <source>
        <dbReference type="Pfam" id="PF12704"/>
    </source>
</evidence>
<name>X1TAW3_9ZZZZ</name>
<dbReference type="Pfam" id="PF12704">
    <property type="entry name" value="MacB_PCD"/>
    <property type="match status" value="1"/>
</dbReference>
<dbReference type="PANTHER" id="PTHR30489">
    <property type="entry name" value="LIPOPROTEIN-RELEASING SYSTEM TRANSMEMBRANE PROTEIN LOLE"/>
    <property type="match status" value="1"/>
</dbReference>
<proteinExistence type="predicted"/>
<keyword evidence="2" id="KW-1003">Cell membrane</keyword>
<feature type="transmembrane region" description="Helical" evidence="6">
    <location>
        <begin position="246"/>
        <end position="274"/>
    </location>
</feature>
<evidence type="ECO:0000256" key="5">
    <source>
        <dbReference type="ARBA" id="ARBA00023136"/>
    </source>
</evidence>
<reference evidence="9" key="1">
    <citation type="journal article" date="2014" name="Front. Microbiol.">
        <title>High frequency of phylogenetically diverse reductive dehalogenase-homologous genes in deep subseafloor sedimentary metagenomes.</title>
        <authorList>
            <person name="Kawai M."/>
            <person name="Futagami T."/>
            <person name="Toyoda A."/>
            <person name="Takaki Y."/>
            <person name="Nishi S."/>
            <person name="Hori S."/>
            <person name="Arai W."/>
            <person name="Tsubouchi T."/>
            <person name="Morono Y."/>
            <person name="Uchiyama I."/>
            <person name="Ito T."/>
            <person name="Fujiyama A."/>
            <person name="Inagaki F."/>
            <person name="Takami H."/>
        </authorList>
    </citation>
    <scope>NUCLEOTIDE SEQUENCE</scope>
    <source>
        <strain evidence="9">Expedition CK06-06</strain>
    </source>
</reference>
<gene>
    <name evidence="9" type="ORF">S12H4_16264</name>
</gene>
<evidence type="ECO:0000256" key="6">
    <source>
        <dbReference type="SAM" id="Phobius"/>
    </source>
</evidence>
<dbReference type="InterPro" id="IPR025857">
    <property type="entry name" value="MacB_PCD"/>
</dbReference>
<keyword evidence="3 6" id="KW-0812">Transmembrane</keyword>
<dbReference type="EMBL" id="BARW01007855">
    <property type="protein sequence ID" value="GAI77164.1"/>
    <property type="molecule type" value="Genomic_DNA"/>
</dbReference>
<evidence type="ECO:0000313" key="9">
    <source>
        <dbReference type="EMBL" id="GAI77164.1"/>
    </source>
</evidence>
<dbReference type="AlphaFoldDB" id="X1TAW3"/>
<organism evidence="9">
    <name type="scientific">marine sediment metagenome</name>
    <dbReference type="NCBI Taxonomy" id="412755"/>
    <lineage>
        <taxon>unclassified sequences</taxon>
        <taxon>metagenomes</taxon>
        <taxon>ecological metagenomes</taxon>
    </lineage>
</organism>
<evidence type="ECO:0000256" key="2">
    <source>
        <dbReference type="ARBA" id="ARBA00022475"/>
    </source>
</evidence>
<feature type="domain" description="MacB-like periplasmic core" evidence="8">
    <location>
        <begin position="16"/>
        <end position="169"/>
    </location>
</feature>
<keyword evidence="4 6" id="KW-1133">Transmembrane helix</keyword>
<comment type="subcellular location">
    <subcellularLocation>
        <location evidence="1">Cell membrane</location>
        <topology evidence="1">Multi-pass membrane protein</topology>
    </subcellularLocation>
</comment>
<dbReference type="InterPro" id="IPR051447">
    <property type="entry name" value="Lipoprotein-release_system"/>
</dbReference>
<dbReference type="GO" id="GO:0098797">
    <property type="term" value="C:plasma membrane protein complex"/>
    <property type="evidence" value="ECO:0007669"/>
    <property type="project" value="TreeGrafter"/>
</dbReference>
<evidence type="ECO:0000256" key="4">
    <source>
        <dbReference type="ARBA" id="ARBA00022989"/>
    </source>
</evidence>
<evidence type="ECO:0000259" key="7">
    <source>
        <dbReference type="Pfam" id="PF02687"/>
    </source>
</evidence>
<protein>
    <submittedName>
        <fullName evidence="9">Uncharacterized protein</fullName>
    </submittedName>
</protein>
<feature type="transmembrane region" description="Helical" evidence="6">
    <location>
        <begin position="308"/>
        <end position="331"/>
    </location>
</feature>
<comment type="caution">
    <text evidence="9">The sequence shown here is derived from an EMBL/GenBank/DDBJ whole genome shotgun (WGS) entry which is preliminary data.</text>
</comment>
<dbReference type="Pfam" id="PF02687">
    <property type="entry name" value="FtsX"/>
    <property type="match status" value="1"/>
</dbReference>
<dbReference type="GO" id="GO:0044874">
    <property type="term" value="P:lipoprotein localization to outer membrane"/>
    <property type="evidence" value="ECO:0007669"/>
    <property type="project" value="TreeGrafter"/>
</dbReference>
<feature type="transmembrane region" description="Helical" evidence="6">
    <location>
        <begin position="202"/>
        <end position="225"/>
    </location>
</feature>
<evidence type="ECO:0000256" key="1">
    <source>
        <dbReference type="ARBA" id="ARBA00004651"/>
    </source>
</evidence>
<feature type="domain" description="ABC3 transporter permease C-terminal" evidence="7">
    <location>
        <begin position="203"/>
        <end position="335"/>
    </location>
</feature>
<sequence length="342" mass="37861">LPLENLIYLNQEMEESINNMDGVSGVSPELRFKANLNNGIDEIEVIGLGISIEQYNEVFATQNHVVEGSMFAPGESKAVIGVSLAELMDLKVNDYITLLVRTKEDTFNTIDLEIAGLLYAPNPMINNGIVFVPLGIARQALNVENGISMMVVKIKKEKEINPTIDNINQIFQEKNMNINAYSWKESAKTVMAIRAAEDAETVVMLIIILSIGMIGIINNVILSALERTREIGMMKALGMREWEIVSVFMVEATGLGIFGGLAGCLLGFAGVWWITEIGYDLSYIGGDMSEWGVPILDKVYGVWNFSSFVFIFFFGIVVALFSSIAPAYWAAHKEPVKAIYHR</sequence>
<keyword evidence="5 6" id="KW-0472">Membrane</keyword>
<dbReference type="InterPro" id="IPR003838">
    <property type="entry name" value="ABC3_permease_C"/>
</dbReference>
<dbReference type="PANTHER" id="PTHR30489:SF0">
    <property type="entry name" value="LIPOPROTEIN-RELEASING SYSTEM TRANSMEMBRANE PROTEIN LOLE"/>
    <property type="match status" value="1"/>
</dbReference>